<evidence type="ECO:0000256" key="7">
    <source>
        <dbReference type="SAM" id="MobiDB-lite"/>
    </source>
</evidence>
<feature type="transmembrane region" description="Helical" evidence="6">
    <location>
        <begin position="7"/>
        <end position="27"/>
    </location>
</feature>
<dbReference type="PANTHER" id="PTHR23427">
    <property type="entry name" value="SURFEIT LOCUS PROTEIN"/>
    <property type="match status" value="1"/>
</dbReference>
<keyword evidence="9" id="KW-1185">Reference proteome</keyword>
<organism evidence="8 9">
    <name type="scientific">Pseudonocardia bannensis</name>
    <dbReference type="NCBI Taxonomy" id="630973"/>
    <lineage>
        <taxon>Bacteria</taxon>
        <taxon>Bacillati</taxon>
        <taxon>Actinomycetota</taxon>
        <taxon>Actinomycetes</taxon>
        <taxon>Pseudonocardiales</taxon>
        <taxon>Pseudonocardiaceae</taxon>
        <taxon>Pseudonocardia</taxon>
    </lineage>
</organism>
<evidence type="ECO:0000256" key="1">
    <source>
        <dbReference type="ARBA" id="ARBA00004370"/>
    </source>
</evidence>
<accession>A0A848DLM6</accession>
<keyword evidence="5 6" id="KW-0472">Membrane</keyword>
<protein>
    <recommendedName>
        <fullName evidence="6">SURF1-like protein</fullName>
    </recommendedName>
</protein>
<dbReference type="CDD" id="cd06662">
    <property type="entry name" value="SURF1"/>
    <property type="match status" value="1"/>
</dbReference>
<reference evidence="8 9" key="1">
    <citation type="submission" date="2020-04" db="EMBL/GenBank/DDBJ databases">
        <authorList>
            <person name="Klaysubun C."/>
            <person name="Duangmal K."/>
            <person name="Lipun K."/>
        </authorList>
    </citation>
    <scope>NUCLEOTIDE SEQUENCE [LARGE SCALE GENOMIC DNA]</scope>
    <source>
        <strain evidence="8 9">DSM 45300</strain>
    </source>
</reference>
<evidence type="ECO:0000256" key="4">
    <source>
        <dbReference type="ARBA" id="ARBA00022989"/>
    </source>
</evidence>
<dbReference type="Proteomes" id="UP000586918">
    <property type="component" value="Unassembled WGS sequence"/>
</dbReference>
<dbReference type="GO" id="GO:0005886">
    <property type="term" value="C:plasma membrane"/>
    <property type="evidence" value="ECO:0007669"/>
    <property type="project" value="UniProtKB-SubCell"/>
</dbReference>
<evidence type="ECO:0000256" key="6">
    <source>
        <dbReference type="RuleBase" id="RU363076"/>
    </source>
</evidence>
<evidence type="ECO:0000313" key="9">
    <source>
        <dbReference type="Proteomes" id="UP000586918"/>
    </source>
</evidence>
<gene>
    <name evidence="8" type="ORF">HF519_19165</name>
</gene>
<keyword evidence="4 6" id="KW-1133">Transmembrane helix</keyword>
<feature type="region of interest" description="Disordered" evidence="7">
    <location>
        <begin position="249"/>
        <end position="286"/>
    </location>
</feature>
<proteinExistence type="inferred from homology"/>
<dbReference type="AlphaFoldDB" id="A0A848DLM6"/>
<keyword evidence="3 6" id="KW-0812">Transmembrane</keyword>
<dbReference type="PANTHER" id="PTHR23427:SF2">
    <property type="entry name" value="SURFEIT LOCUS PROTEIN 1"/>
    <property type="match status" value="1"/>
</dbReference>
<dbReference type="InterPro" id="IPR045214">
    <property type="entry name" value="Surf1/Surf4"/>
</dbReference>
<dbReference type="EMBL" id="JAAXKZ010000077">
    <property type="protein sequence ID" value="NMH93657.1"/>
    <property type="molecule type" value="Genomic_DNA"/>
</dbReference>
<comment type="caution">
    <text evidence="8">The sequence shown here is derived from an EMBL/GenBank/DDBJ whole genome shotgun (WGS) entry which is preliminary data.</text>
</comment>
<dbReference type="RefSeq" id="WP_169414354.1">
    <property type="nucleotide sequence ID" value="NZ_JAAXKZ010000077.1"/>
</dbReference>
<name>A0A848DLM6_9PSEU</name>
<comment type="subcellular location">
    <subcellularLocation>
        <location evidence="6">Cell membrane</location>
        <topology evidence="6">Multi-pass membrane protein</topology>
    </subcellularLocation>
    <subcellularLocation>
        <location evidence="1">Membrane</location>
    </subcellularLocation>
</comment>
<feature type="transmembrane region" description="Helical" evidence="6">
    <location>
        <begin position="217"/>
        <end position="236"/>
    </location>
</feature>
<keyword evidence="6" id="KW-1003">Cell membrane</keyword>
<evidence type="ECO:0000256" key="5">
    <source>
        <dbReference type="ARBA" id="ARBA00023136"/>
    </source>
</evidence>
<sequence>MRFLLRPGWLVTIAVVIGFVITCYTFLAPWQFGREAQRDAQQQAIDASYAVAPVPLGELVPAGAGVTNEVEWRQVQVTGTYLPEAETLVRLRVVDGKPASEVLTPLRTDDGRVVVVDRGYIATTDGQTVPHFAAPPTGTVTLTARLRLDETDPQARPVFTAGGHRQFYAADSRPIAADTGLDLMPGYLQLAPEQPGVLGPLAVAPATGGAPFTNLSYALQWLTFGAIAIVALGYFIRLEVLQRRGRGTDSKGALRDALAGRDGGVDPDGAQPDSQETPLAERYGRR</sequence>
<dbReference type="Pfam" id="PF02104">
    <property type="entry name" value="SURF1"/>
    <property type="match status" value="1"/>
</dbReference>
<evidence type="ECO:0000256" key="2">
    <source>
        <dbReference type="ARBA" id="ARBA00007165"/>
    </source>
</evidence>
<dbReference type="PROSITE" id="PS50895">
    <property type="entry name" value="SURF1"/>
    <property type="match status" value="1"/>
</dbReference>
<evidence type="ECO:0000256" key="3">
    <source>
        <dbReference type="ARBA" id="ARBA00022692"/>
    </source>
</evidence>
<comment type="similarity">
    <text evidence="2 6">Belongs to the SURF1 family.</text>
</comment>
<dbReference type="InterPro" id="IPR002994">
    <property type="entry name" value="Surf1/Shy1"/>
</dbReference>
<evidence type="ECO:0000313" key="8">
    <source>
        <dbReference type="EMBL" id="NMH93657.1"/>
    </source>
</evidence>